<dbReference type="Proteomes" id="UP000289841">
    <property type="component" value="Chromosome"/>
</dbReference>
<dbReference type="Gene3D" id="3.20.20.140">
    <property type="entry name" value="Metal-dependent hydrolases"/>
    <property type="match status" value="1"/>
</dbReference>
<proteinExistence type="predicted"/>
<evidence type="ECO:0000259" key="1">
    <source>
        <dbReference type="Pfam" id="PF07969"/>
    </source>
</evidence>
<dbReference type="PANTHER" id="PTHR22642:SF2">
    <property type="entry name" value="PROTEIN LONG AFTER FAR-RED 3"/>
    <property type="match status" value="1"/>
</dbReference>
<dbReference type="Pfam" id="PF07969">
    <property type="entry name" value="Amidohydro_3"/>
    <property type="match status" value="1"/>
</dbReference>
<protein>
    <submittedName>
        <fullName evidence="2">Isoaspartyl dipeptidase</fullName>
    </submittedName>
</protein>
<gene>
    <name evidence="2" type="ORF">NCTC10138_00375</name>
</gene>
<accession>A0A449BC68</accession>
<organism evidence="2 3">
    <name type="scientific">Haploplasma axanthum</name>
    <name type="common">Acholeplasma axanthum</name>
    <dbReference type="NCBI Taxonomy" id="29552"/>
    <lineage>
        <taxon>Bacteria</taxon>
        <taxon>Bacillati</taxon>
        <taxon>Mycoplasmatota</taxon>
        <taxon>Mollicutes</taxon>
        <taxon>Acholeplasmatales</taxon>
        <taxon>Acholeplasmataceae</taxon>
        <taxon>Haploplasma</taxon>
    </lineage>
</organism>
<dbReference type="KEGG" id="aaxa:NCTC10138_00375"/>
<dbReference type="AlphaFoldDB" id="A0A449BC68"/>
<dbReference type="PANTHER" id="PTHR22642">
    <property type="entry name" value="IMIDAZOLONEPROPIONASE"/>
    <property type="match status" value="1"/>
</dbReference>
<dbReference type="InterPro" id="IPR011059">
    <property type="entry name" value="Metal-dep_hydrolase_composite"/>
</dbReference>
<sequence length="469" mass="53995">MKLFKNATFYTMEEENKKTNMVLTDKGVIIATGNDCLSYEPNEIVDLNGSYVFPGFTDAHMHLIGYGRKLLANVIKTNDVINEIKNFYNSEDLFVEGYFDSGLTKDDLDVISSDYMIILRHNDYHSFTVNSKVLEKIRFEHKTGILLEEDAKKVLPIWSNYSKELLEKMTNKAILSLYKYGITGVHTDDLSYFNSYQETLGILNEITKEYPFRINMLIHYDVFDEYIANYNIDNKYLKDIQVKLFYDGTISSKTALLKENYKNLNTNGLRMDSEKIFLEKIKKIRDNKHSVAIHTIGDLALSEVTNILIKYKNDNEMIDRIVHASLADMETINKLSKSNIALDIQPLFIESDKEIISENINHNPLIYPFKEYSDHCIILNGSSDAPVENPNPLLGIYHMGISRYESIKAYTVNPGITINDNIGMIKVGYKADFSAFSKDLMTISLEQLKENEVYATIIDEKIVYRNEEE</sequence>
<dbReference type="InterPro" id="IPR032466">
    <property type="entry name" value="Metal_Hydrolase"/>
</dbReference>
<dbReference type="SUPFAM" id="SSF51556">
    <property type="entry name" value="Metallo-dependent hydrolases"/>
    <property type="match status" value="1"/>
</dbReference>
<dbReference type="Gene3D" id="2.30.40.10">
    <property type="entry name" value="Urease, subunit C, domain 1"/>
    <property type="match status" value="1"/>
</dbReference>
<dbReference type="Gene3D" id="3.10.310.70">
    <property type="match status" value="1"/>
</dbReference>
<feature type="domain" description="Amidohydrolase 3" evidence="1">
    <location>
        <begin position="43"/>
        <end position="464"/>
    </location>
</feature>
<evidence type="ECO:0000313" key="2">
    <source>
        <dbReference type="EMBL" id="VEU80022.1"/>
    </source>
</evidence>
<reference evidence="2 3" key="1">
    <citation type="submission" date="2019-01" db="EMBL/GenBank/DDBJ databases">
        <authorList>
            <consortium name="Pathogen Informatics"/>
        </authorList>
    </citation>
    <scope>NUCLEOTIDE SEQUENCE [LARGE SCALE GENOMIC DNA]</scope>
    <source>
        <strain evidence="2 3">NCTC10138</strain>
    </source>
</reference>
<evidence type="ECO:0000313" key="3">
    <source>
        <dbReference type="Proteomes" id="UP000289841"/>
    </source>
</evidence>
<dbReference type="SUPFAM" id="SSF51338">
    <property type="entry name" value="Composite domain of metallo-dependent hydrolases"/>
    <property type="match status" value="1"/>
</dbReference>
<dbReference type="RefSeq" id="WP_026390971.1">
    <property type="nucleotide sequence ID" value="NZ_LR215048.1"/>
</dbReference>
<dbReference type="STRING" id="1278311.GCA_000428705_01555"/>
<name>A0A449BC68_HAPAX</name>
<keyword evidence="3" id="KW-1185">Reference proteome</keyword>
<dbReference type="InterPro" id="IPR013108">
    <property type="entry name" value="Amidohydro_3"/>
</dbReference>
<dbReference type="GO" id="GO:0016810">
    <property type="term" value="F:hydrolase activity, acting on carbon-nitrogen (but not peptide) bonds"/>
    <property type="evidence" value="ECO:0007669"/>
    <property type="project" value="InterPro"/>
</dbReference>
<dbReference type="EMBL" id="LR215048">
    <property type="protein sequence ID" value="VEU80022.1"/>
    <property type="molecule type" value="Genomic_DNA"/>
</dbReference>